<dbReference type="Proteomes" id="UP000094412">
    <property type="component" value="Unassembled WGS sequence"/>
</dbReference>
<dbReference type="AlphaFoldDB" id="A0A1C2DZ09"/>
<dbReference type="Gene3D" id="3.10.20.440">
    <property type="entry name" value="2Fe-2S iron-sulphur cluster binding domain, sarcosine oxidase, alpha subunit, N-terminal domain"/>
    <property type="match status" value="1"/>
</dbReference>
<dbReference type="Pfam" id="PF13510">
    <property type="entry name" value="Fer2_4"/>
    <property type="match status" value="1"/>
</dbReference>
<dbReference type="EMBL" id="MDEO01000030">
    <property type="protein sequence ID" value="OCX19915.1"/>
    <property type="molecule type" value="Genomic_DNA"/>
</dbReference>
<evidence type="ECO:0000256" key="1">
    <source>
        <dbReference type="ARBA" id="ARBA00023002"/>
    </source>
</evidence>
<reference evidence="2 3" key="1">
    <citation type="submission" date="2016-08" db="EMBL/GenBank/DDBJ databases">
        <title>Whole genome sequence of Mesorhizobium sp. strain UASWS1009 isolated from industrial sewage.</title>
        <authorList>
            <person name="Crovadore J."/>
            <person name="Calmin G."/>
            <person name="Chablais R."/>
            <person name="Cochard B."/>
            <person name="Lefort F."/>
        </authorList>
    </citation>
    <scope>NUCLEOTIDE SEQUENCE [LARGE SCALE GENOMIC DNA]</scope>
    <source>
        <strain evidence="2 3">UASWS1009</strain>
    </source>
</reference>
<evidence type="ECO:0000313" key="2">
    <source>
        <dbReference type="EMBL" id="OCX19915.1"/>
    </source>
</evidence>
<name>A0A1C2DZ09_9HYPH</name>
<keyword evidence="1" id="KW-0560">Oxidoreductase</keyword>
<evidence type="ECO:0000313" key="3">
    <source>
        <dbReference type="Proteomes" id="UP000094412"/>
    </source>
</evidence>
<proteinExistence type="predicted"/>
<keyword evidence="3" id="KW-1185">Reference proteome</keyword>
<dbReference type="SUPFAM" id="SSF54292">
    <property type="entry name" value="2Fe-2S ferredoxin-like"/>
    <property type="match status" value="1"/>
</dbReference>
<protein>
    <submittedName>
        <fullName evidence="2">NAD(FAD)-dependent dehydrogenase</fullName>
    </submittedName>
</protein>
<dbReference type="OrthoDB" id="573392at2"/>
<dbReference type="GO" id="GO:0016491">
    <property type="term" value="F:oxidoreductase activity"/>
    <property type="evidence" value="ECO:0007669"/>
    <property type="project" value="UniProtKB-KW"/>
</dbReference>
<comment type="caution">
    <text evidence="2">The sequence shown here is derived from an EMBL/GenBank/DDBJ whole genome shotgun (WGS) entry which is preliminary data.</text>
</comment>
<dbReference type="STRING" id="1566387.QV13_09945"/>
<sequence length="99" mass="10676">MTGSSAGQFIRLGETGRAPVEIRIDGESVSCLNGDTLLTAMLLHGRHLRHSEFGDGPRAGFCNMGACQDCWLSLASGERVRACTTQVQHGMDVLTREAR</sequence>
<gene>
    <name evidence="2" type="ORF">QV13_09945</name>
</gene>
<dbReference type="RefSeq" id="WP_024923606.1">
    <property type="nucleotide sequence ID" value="NZ_MDEO01000030.1"/>
</dbReference>
<dbReference type="InterPro" id="IPR042204">
    <property type="entry name" value="2Fe-2S-bd_N"/>
</dbReference>
<organism evidence="2 3">
    <name type="scientific">Mesorhizobium hungaricum</name>
    <dbReference type="NCBI Taxonomy" id="1566387"/>
    <lineage>
        <taxon>Bacteria</taxon>
        <taxon>Pseudomonadati</taxon>
        <taxon>Pseudomonadota</taxon>
        <taxon>Alphaproteobacteria</taxon>
        <taxon>Hyphomicrobiales</taxon>
        <taxon>Phyllobacteriaceae</taxon>
        <taxon>Mesorhizobium</taxon>
    </lineage>
</organism>
<dbReference type="GO" id="GO:0051536">
    <property type="term" value="F:iron-sulfur cluster binding"/>
    <property type="evidence" value="ECO:0007669"/>
    <property type="project" value="InterPro"/>
</dbReference>
<accession>A0A1C2DZ09</accession>
<dbReference type="InterPro" id="IPR036010">
    <property type="entry name" value="2Fe-2S_ferredoxin-like_sf"/>
</dbReference>